<feature type="transmembrane region" description="Helical" evidence="1">
    <location>
        <begin position="297"/>
        <end position="317"/>
    </location>
</feature>
<accession>A0A7X8TK28</accession>
<evidence type="ECO:0000313" key="4">
    <source>
        <dbReference type="Proteomes" id="UP000523139"/>
    </source>
</evidence>
<keyword evidence="1" id="KW-0812">Transmembrane</keyword>
<feature type="domain" description="Glycosyltransferase 2-like" evidence="2">
    <location>
        <begin position="3"/>
        <end position="199"/>
    </location>
</feature>
<name>A0A7X8TK28_9MICC</name>
<dbReference type="InterPro" id="IPR001173">
    <property type="entry name" value="Glyco_trans_2-like"/>
</dbReference>
<gene>
    <name evidence="3" type="ORF">HGQ17_08440</name>
</gene>
<reference evidence="3 4" key="1">
    <citation type="submission" date="2020-04" db="EMBL/GenBank/DDBJ databases">
        <title>Nesterenkonia sp. nov., isolated from marine sediment.</title>
        <authorList>
            <person name="Zhang G."/>
        </authorList>
    </citation>
    <scope>NUCLEOTIDE SEQUENCE [LARGE SCALE GENOMIC DNA]</scope>
    <source>
        <strain evidence="3 4">MY13</strain>
    </source>
</reference>
<dbReference type="GO" id="GO:0016740">
    <property type="term" value="F:transferase activity"/>
    <property type="evidence" value="ECO:0007669"/>
    <property type="project" value="UniProtKB-KW"/>
</dbReference>
<keyword evidence="4" id="KW-1185">Reference proteome</keyword>
<comment type="caution">
    <text evidence="3">The sequence shown here is derived from an EMBL/GenBank/DDBJ whole genome shotgun (WGS) entry which is preliminary data.</text>
</comment>
<keyword evidence="3" id="KW-0808">Transferase</keyword>
<sequence>MEYLLEEMEGDTRIGGLSAIYSFAPPKSKSPVRQFLVSAQKAQFADFNMDNLLRSRNMAVLGGQASIFRVDALQQAATRYHQSHPWTTDSEIEDSLLSLQIRDAGFLTKISSRARANVGAMETIRSLHAQQVKWTTGGIELMKSRPFHPNLRLRWKETTSMVFNILCRLLFVILLAASLSIGVFQFHPLWLIPPLAAWLLAIRVTWSMKNRTVSDWLYSLLFFPAEIYMWLRMIHFTASWWQVLFKVERDNWGAQASAESGRGGKGMLWPLVVTAMIGGVLIYSWEQLNSQQQESVIAMGWPVLMVITIALTLGMLTKVLRRHRGFRV</sequence>
<dbReference type="Pfam" id="PF13632">
    <property type="entry name" value="Glyco_trans_2_3"/>
    <property type="match status" value="1"/>
</dbReference>
<dbReference type="EMBL" id="JABAHY010000006">
    <property type="protein sequence ID" value="NLS10024.1"/>
    <property type="molecule type" value="Genomic_DNA"/>
</dbReference>
<evidence type="ECO:0000313" key="3">
    <source>
        <dbReference type="EMBL" id="NLS10024.1"/>
    </source>
</evidence>
<keyword evidence="1" id="KW-0472">Membrane</keyword>
<feature type="transmembrane region" description="Helical" evidence="1">
    <location>
        <begin position="267"/>
        <end position="285"/>
    </location>
</feature>
<dbReference type="AlphaFoldDB" id="A0A7X8TK28"/>
<feature type="transmembrane region" description="Helical" evidence="1">
    <location>
        <begin position="161"/>
        <end position="183"/>
    </location>
</feature>
<feature type="transmembrane region" description="Helical" evidence="1">
    <location>
        <begin position="189"/>
        <end position="206"/>
    </location>
</feature>
<dbReference type="Proteomes" id="UP000523139">
    <property type="component" value="Unassembled WGS sequence"/>
</dbReference>
<protein>
    <submittedName>
        <fullName evidence="3">Glycosyltransferase family 2 protein</fullName>
    </submittedName>
</protein>
<keyword evidence="1" id="KW-1133">Transmembrane helix</keyword>
<organism evidence="3 4">
    <name type="scientific">Nesterenkonia sedimenti</name>
    <dbReference type="NCBI Taxonomy" id="1463632"/>
    <lineage>
        <taxon>Bacteria</taxon>
        <taxon>Bacillati</taxon>
        <taxon>Actinomycetota</taxon>
        <taxon>Actinomycetes</taxon>
        <taxon>Micrococcales</taxon>
        <taxon>Micrococcaceae</taxon>
        <taxon>Nesterenkonia</taxon>
    </lineage>
</organism>
<evidence type="ECO:0000256" key="1">
    <source>
        <dbReference type="SAM" id="Phobius"/>
    </source>
</evidence>
<evidence type="ECO:0000259" key="2">
    <source>
        <dbReference type="Pfam" id="PF13632"/>
    </source>
</evidence>
<proteinExistence type="predicted"/>